<dbReference type="AlphaFoldDB" id="A0A9D2AY42"/>
<dbReference type="Pfam" id="PF01075">
    <property type="entry name" value="Glyco_transf_9"/>
    <property type="match status" value="1"/>
</dbReference>
<accession>A0A9D2AY42</accession>
<dbReference type="Proteomes" id="UP000824156">
    <property type="component" value="Unassembled WGS sequence"/>
</dbReference>
<dbReference type="CDD" id="cd03789">
    <property type="entry name" value="GT9_LPS_heptosyltransferase"/>
    <property type="match status" value="1"/>
</dbReference>
<evidence type="ECO:0000313" key="4">
    <source>
        <dbReference type="Proteomes" id="UP000824156"/>
    </source>
</evidence>
<gene>
    <name evidence="3" type="ORF">H9853_00075</name>
</gene>
<dbReference type="InterPro" id="IPR051199">
    <property type="entry name" value="LPS_LOS_Heptosyltrfase"/>
</dbReference>
<keyword evidence="1" id="KW-0328">Glycosyltransferase</keyword>
<sequence>MQSPIVVLRFSAMGDVAMVASVLKQLCYRNPQAQVIMVSRAHFEAFFTDIPGVRFVAFHPKTIHKGLMGLFKLFKTLNSFAPATIADLHDNIRSNILLTLFRLKGKKTAQIDKGRKQKKLFIQDPSARRKPLKHTAVRYAEVFSQLGYTVSFTNNTLVNTRKPAPSIYQEILEFANYGVVGIAPFAQHLPKVWPYEKMQELIHRLDRAGVKVFLFGGGKQEQEIVNSWIVGTENCINTIGKLELNKELDLISNLDLMISMDSSGMHMASLEGTRCLSIWGATHPYMGFWGIGQVFEDCIQVEHPSRPSSVYGNKPCICDGKEAIDLVQVDMVYNKVKEILSLES</sequence>
<name>A0A9D2AY42_9SPHI</name>
<evidence type="ECO:0000256" key="1">
    <source>
        <dbReference type="ARBA" id="ARBA00022676"/>
    </source>
</evidence>
<dbReference type="PANTHER" id="PTHR30160:SF22">
    <property type="entry name" value="LIPOPOLYSACCHARIDE CORE BIOSYNTHESIS PROTEIN"/>
    <property type="match status" value="1"/>
</dbReference>
<dbReference type="GO" id="GO:0009244">
    <property type="term" value="P:lipopolysaccharide core region biosynthetic process"/>
    <property type="evidence" value="ECO:0007669"/>
    <property type="project" value="TreeGrafter"/>
</dbReference>
<dbReference type="GO" id="GO:0008713">
    <property type="term" value="F:ADP-heptose-lipopolysaccharide heptosyltransferase activity"/>
    <property type="evidence" value="ECO:0007669"/>
    <property type="project" value="TreeGrafter"/>
</dbReference>
<proteinExistence type="predicted"/>
<reference evidence="3" key="1">
    <citation type="journal article" date="2021" name="PeerJ">
        <title>Extensive microbial diversity within the chicken gut microbiome revealed by metagenomics and culture.</title>
        <authorList>
            <person name="Gilroy R."/>
            <person name="Ravi A."/>
            <person name="Getino M."/>
            <person name="Pursley I."/>
            <person name="Horton D.L."/>
            <person name="Alikhan N.F."/>
            <person name="Baker D."/>
            <person name="Gharbi K."/>
            <person name="Hall N."/>
            <person name="Watson M."/>
            <person name="Adriaenssens E.M."/>
            <person name="Foster-Nyarko E."/>
            <person name="Jarju S."/>
            <person name="Secka A."/>
            <person name="Antonio M."/>
            <person name="Oren A."/>
            <person name="Chaudhuri R.R."/>
            <person name="La Ragione R."/>
            <person name="Hildebrand F."/>
            <person name="Pallen M.J."/>
        </authorList>
    </citation>
    <scope>NUCLEOTIDE SEQUENCE</scope>
    <source>
        <strain evidence="3">1719</strain>
    </source>
</reference>
<protein>
    <submittedName>
        <fullName evidence="3">Glycosyltransferase family 9 protein</fullName>
    </submittedName>
</protein>
<organism evidence="3 4">
    <name type="scientific">Candidatus Sphingobacterium stercoripullorum</name>
    <dbReference type="NCBI Taxonomy" id="2838759"/>
    <lineage>
        <taxon>Bacteria</taxon>
        <taxon>Pseudomonadati</taxon>
        <taxon>Bacteroidota</taxon>
        <taxon>Sphingobacteriia</taxon>
        <taxon>Sphingobacteriales</taxon>
        <taxon>Sphingobacteriaceae</taxon>
        <taxon>Sphingobacterium</taxon>
    </lineage>
</organism>
<dbReference type="GO" id="GO:0005829">
    <property type="term" value="C:cytosol"/>
    <property type="evidence" value="ECO:0007669"/>
    <property type="project" value="TreeGrafter"/>
</dbReference>
<evidence type="ECO:0000256" key="2">
    <source>
        <dbReference type="ARBA" id="ARBA00022679"/>
    </source>
</evidence>
<evidence type="ECO:0000313" key="3">
    <source>
        <dbReference type="EMBL" id="HIX53396.1"/>
    </source>
</evidence>
<comment type="caution">
    <text evidence="3">The sequence shown here is derived from an EMBL/GenBank/DDBJ whole genome shotgun (WGS) entry which is preliminary data.</text>
</comment>
<keyword evidence="2" id="KW-0808">Transferase</keyword>
<reference evidence="3" key="2">
    <citation type="submission" date="2021-04" db="EMBL/GenBank/DDBJ databases">
        <authorList>
            <person name="Gilroy R."/>
        </authorList>
    </citation>
    <scope>NUCLEOTIDE SEQUENCE</scope>
    <source>
        <strain evidence="3">1719</strain>
    </source>
</reference>
<dbReference type="InterPro" id="IPR002201">
    <property type="entry name" value="Glyco_trans_9"/>
</dbReference>
<dbReference type="SUPFAM" id="SSF53756">
    <property type="entry name" value="UDP-Glycosyltransferase/glycogen phosphorylase"/>
    <property type="match status" value="1"/>
</dbReference>
<dbReference type="EMBL" id="DXEZ01000002">
    <property type="protein sequence ID" value="HIX53396.1"/>
    <property type="molecule type" value="Genomic_DNA"/>
</dbReference>
<dbReference type="PANTHER" id="PTHR30160">
    <property type="entry name" value="TETRAACYLDISACCHARIDE 4'-KINASE-RELATED"/>
    <property type="match status" value="1"/>
</dbReference>
<dbReference type="Gene3D" id="3.40.50.2000">
    <property type="entry name" value="Glycogen Phosphorylase B"/>
    <property type="match status" value="2"/>
</dbReference>